<evidence type="ECO:0000313" key="2">
    <source>
        <dbReference type="EMBL" id="MBN4077287.1"/>
    </source>
</evidence>
<evidence type="ECO:0000313" key="3">
    <source>
        <dbReference type="Proteomes" id="UP000765003"/>
    </source>
</evidence>
<feature type="transmembrane region" description="Helical" evidence="1">
    <location>
        <begin position="6"/>
        <end position="24"/>
    </location>
</feature>
<keyword evidence="3" id="KW-1185">Reference proteome</keyword>
<proteinExistence type="predicted"/>
<organism evidence="2 3">
    <name type="scientific">Sulfobacillus acidophilus</name>
    <dbReference type="NCBI Taxonomy" id="53633"/>
    <lineage>
        <taxon>Bacteria</taxon>
        <taxon>Bacillati</taxon>
        <taxon>Bacillota</taxon>
        <taxon>Clostridia</taxon>
        <taxon>Eubacteriales</taxon>
        <taxon>Clostridiales Family XVII. Incertae Sedis</taxon>
        <taxon>Sulfobacillus</taxon>
    </lineage>
</organism>
<reference evidence="2" key="1">
    <citation type="submission" date="2021-02" db="EMBL/GenBank/DDBJ databases">
        <title>Activity-based single-cell genomes from oceanic crustal fluid captures similar information to metagenomic and metatranscriptomic surveys with orders of magnitude less sampling.</title>
        <authorList>
            <person name="D'Angelo T.S."/>
            <person name="Orcutt B.N."/>
        </authorList>
    </citation>
    <scope>NUCLEOTIDE SEQUENCE [LARGE SCALE GENOMIC DNA]</scope>
    <source>
        <strain evidence="2">AH-315-E05</strain>
    </source>
</reference>
<keyword evidence="1" id="KW-0812">Transmembrane</keyword>
<sequence length="129" mass="14586">MAYSIVLARFLGIFMTVIGLALLLNRAQFKKIIDAVIHNAGLQFMAALMPILIGSAIVATHNVWSNNWTIIITILGWMMILAGIFRSWFTEHWLKLARKVGKKDNIFWVGGIFWTILGLIMLYFGFVVG</sequence>
<dbReference type="EMBL" id="JAFITA010000001">
    <property type="protein sequence ID" value="MBN4077287.1"/>
    <property type="molecule type" value="Genomic_DNA"/>
</dbReference>
<comment type="caution">
    <text evidence="2">The sequence shown here is derived from an EMBL/GenBank/DDBJ whole genome shotgun (WGS) entry which is preliminary data.</text>
</comment>
<dbReference type="Proteomes" id="UP000765003">
    <property type="component" value="Unassembled WGS sequence"/>
</dbReference>
<keyword evidence="1" id="KW-0472">Membrane</keyword>
<evidence type="ECO:0008006" key="4">
    <source>
        <dbReference type="Google" id="ProtNLM"/>
    </source>
</evidence>
<gene>
    <name evidence="2" type="ORF">JYT19_00080</name>
</gene>
<feature type="transmembrane region" description="Helical" evidence="1">
    <location>
        <begin position="106"/>
        <end position="126"/>
    </location>
</feature>
<feature type="transmembrane region" description="Helical" evidence="1">
    <location>
        <begin position="65"/>
        <end position="85"/>
    </location>
</feature>
<feature type="transmembrane region" description="Helical" evidence="1">
    <location>
        <begin position="36"/>
        <end position="59"/>
    </location>
</feature>
<name>A0ABS3AV87_9FIRM</name>
<keyword evidence="1" id="KW-1133">Transmembrane helix</keyword>
<protein>
    <recommendedName>
        <fullName evidence="4">DUF3397 domain-containing protein</fullName>
    </recommendedName>
</protein>
<evidence type="ECO:0000256" key="1">
    <source>
        <dbReference type="SAM" id="Phobius"/>
    </source>
</evidence>
<accession>A0ABS3AV87</accession>